<name>A0A4Z2DZB0_9TELE</name>
<accession>A0A4Z2DZB0</accession>
<gene>
    <name evidence="2" type="ORF">EYF80_068023</name>
</gene>
<dbReference type="EMBL" id="SRLO01025435">
    <property type="protein sequence ID" value="TNN21865.1"/>
    <property type="molecule type" value="Genomic_DNA"/>
</dbReference>
<evidence type="ECO:0000313" key="3">
    <source>
        <dbReference type="Proteomes" id="UP000314294"/>
    </source>
</evidence>
<feature type="compositionally biased region" description="Polar residues" evidence="1">
    <location>
        <begin position="1"/>
        <end position="26"/>
    </location>
</feature>
<feature type="compositionally biased region" description="Polar residues" evidence="1">
    <location>
        <begin position="33"/>
        <end position="43"/>
    </location>
</feature>
<organism evidence="2 3">
    <name type="scientific">Liparis tanakae</name>
    <name type="common">Tanaka's snailfish</name>
    <dbReference type="NCBI Taxonomy" id="230148"/>
    <lineage>
        <taxon>Eukaryota</taxon>
        <taxon>Metazoa</taxon>
        <taxon>Chordata</taxon>
        <taxon>Craniata</taxon>
        <taxon>Vertebrata</taxon>
        <taxon>Euteleostomi</taxon>
        <taxon>Actinopterygii</taxon>
        <taxon>Neopterygii</taxon>
        <taxon>Teleostei</taxon>
        <taxon>Neoteleostei</taxon>
        <taxon>Acanthomorphata</taxon>
        <taxon>Eupercaria</taxon>
        <taxon>Perciformes</taxon>
        <taxon>Cottioidei</taxon>
        <taxon>Cottales</taxon>
        <taxon>Liparidae</taxon>
        <taxon>Liparis</taxon>
    </lineage>
</organism>
<reference evidence="2 3" key="1">
    <citation type="submission" date="2019-03" db="EMBL/GenBank/DDBJ databases">
        <title>First draft genome of Liparis tanakae, snailfish: a comprehensive survey of snailfish specific genes.</title>
        <authorList>
            <person name="Kim W."/>
            <person name="Song I."/>
            <person name="Jeong J.-H."/>
            <person name="Kim D."/>
            <person name="Kim S."/>
            <person name="Ryu S."/>
            <person name="Song J.Y."/>
            <person name="Lee S.K."/>
        </authorList>
    </citation>
    <scope>NUCLEOTIDE SEQUENCE [LARGE SCALE GENOMIC DNA]</scope>
    <source>
        <tissue evidence="2">Muscle</tissue>
    </source>
</reference>
<dbReference type="Proteomes" id="UP000314294">
    <property type="component" value="Unassembled WGS sequence"/>
</dbReference>
<proteinExistence type="predicted"/>
<protein>
    <submittedName>
        <fullName evidence="2">Uncharacterized protein</fullName>
    </submittedName>
</protein>
<evidence type="ECO:0000313" key="2">
    <source>
        <dbReference type="EMBL" id="TNN21865.1"/>
    </source>
</evidence>
<evidence type="ECO:0000256" key="1">
    <source>
        <dbReference type="SAM" id="MobiDB-lite"/>
    </source>
</evidence>
<dbReference type="AlphaFoldDB" id="A0A4Z2DZB0"/>
<feature type="region of interest" description="Disordered" evidence="1">
    <location>
        <begin position="1"/>
        <end position="46"/>
    </location>
</feature>
<comment type="caution">
    <text evidence="2">The sequence shown here is derived from an EMBL/GenBank/DDBJ whole genome shotgun (WGS) entry which is preliminary data.</text>
</comment>
<keyword evidence="3" id="KW-1185">Reference proteome</keyword>
<sequence>METCSAPQKDSSASTERRSYTPSSAYTPRENWEQTGDTTSGSSWRPLIGPHRVLLEASDWSSQGPPGGL</sequence>